<evidence type="ECO:0000313" key="5">
    <source>
        <dbReference type="EMBL" id="SFG19246.1"/>
    </source>
</evidence>
<dbReference type="Pfam" id="PF13458">
    <property type="entry name" value="Peripla_BP_6"/>
    <property type="match status" value="1"/>
</dbReference>
<dbReference type="RefSeq" id="WP_046922570.1">
    <property type="nucleotide sequence ID" value="NZ_AYYL01000002.1"/>
</dbReference>
<organism evidence="5 6">
    <name type="scientific">Ligilactobacillus ruminis DSM 20403 = NBRC 102161</name>
    <dbReference type="NCBI Taxonomy" id="1423798"/>
    <lineage>
        <taxon>Bacteria</taxon>
        <taxon>Bacillati</taxon>
        <taxon>Bacillota</taxon>
        <taxon>Bacilli</taxon>
        <taxon>Lactobacillales</taxon>
        <taxon>Lactobacillaceae</taxon>
        <taxon>Ligilactobacillus</taxon>
    </lineage>
</organism>
<dbReference type="PANTHER" id="PTHR30483:SF6">
    <property type="entry name" value="PERIPLASMIC BINDING PROTEIN OF ABC TRANSPORTER FOR NATURAL AMINO ACIDS"/>
    <property type="match status" value="1"/>
</dbReference>
<reference evidence="6" key="1">
    <citation type="submission" date="2016-10" db="EMBL/GenBank/DDBJ databases">
        <authorList>
            <person name="Varghese N."/>
            <person name="Submissions S."/>
        </authorList>
    </citation>
    <scope>NUCLEOTIDE SEQUENCE [LARGE SCALE GENOMIC DNA]</scope>
    <source>
        <strain evidence="6">DSM 20403</strain>
    </source>
</reference>
<gene>
    <name evidence="5" type="ORF">SAMN02910432_00273</name>
</gene>
<feature type="signal peptide" evidence="3">
    <location>
        <begin position="1"/>
        <end position="21"/>
    </location>
</feature>
<dbReference type="CDD" id="cd06347">
    <property type="entry name" value="PBP1_ABC_LivK_ligand_binding-like"/>
    <property type="match status" value="1"/>
</dbReference>
<evidence type="ECO:0000256" key="2">
    <source>
        <dbReference type="ARBA" id="ARBA00022729"/>
    </source>
</evidence>
<dbReference type="AlphaFoldDB" id="A0A1I2Q089"/>
<dbReference type="InterPro" id="IPR051010">
    <property type="entry name" value="BCAA_transport"/>
</dbReference>
<comment type="similarity">
    <text evidence="1">Belongs to the leucine-binding protein family.</text>
</comment>
<accession>A0A1I2Q089</accession>
<sequence>MKIKKMTGFAAAIMMCSVFMAGCTSKTSAATKGNQAGDTIKIGVNMELSGAAGGYGQQEKNGIQLAVDEINARGGVNVNGKKKKIKAIYRDNKSSTSTSASVATQLTTQDKVVATIGPATTNDGTATIPTANKMCVPFLSASATAPDFTLDKNGKVHPYVFRAYFKGDYQGSSAAKFAYETLKAKRAAILADNSSDYGIGIAKAFKQYFKGTVVDTQYFQAGDKNFNSVLTSIKSKKFDVLYVPAYYTECGAIIKQAREAGIKQPIMGADGMSDDKMVKISGAENATDIYYTTAFTALTANSNPKVASYNKAYKDKYGEDSPTFAALSYDSVYMIKQAIETEKSADSVKIQQGLAKIKNFKGVTGDTTMDAKHNPKKAITIVKLENGKPSKGYVVK</sequence>
<dbReference type="PROSITE" id="PS51257">
    <property type="entry name" value="PROKAR_LIPOPROTEIN"/>
    <property type="match status" value="1"/>
</dbReference>
<dbReference type="Proteomes" id="UP000182635">
    <property type="component" value="Unassembled WGS sequence"/>
</dbReference>
<feature type="chain" id="PRO_5039002105" evidence="3">
    <location>
        <begin position="22"/>
        <end position="396"/>
    </location>
</feature>
<proteinExistence type="inferred from homology"/>
<name>A0A1I2Q089_9LACO</name>
<evidence type="ECO:0000256" key="1">
    <source>
        <dbReference type="ARBA" id="ARBA00010062"/>
    </source>
</evidence>
<protein>
    <submittedName>
        <fullName evidence="5">Branched-chain amino acid transport system substrate-binding protein</fullName>
    </submittedName>
</protein>
<dbReference type="InterPro" id="IPR028082">
    <property type="entry name" value="Peripla_BP_I"/>
</dbReference>
<dbReference type="SUPFAM" id="SSF53822">
    <property type="entry name" value="Periplasmic binding protein-like I"/>
    <property type="match status" value="1"/>
</dbReference>
<evidence type="ECO:0000313" key="6">
    <source>
        <dbReference type="Proteomes" id="UP000182635"/>
    </source>
</evidence>
<dbReference type="PANTHER" id="PTHR30483">
    <property type="entry name" value="LEUCINE-SPECIFIC-BINDING PROTEIN"/>
    <property type="match status" value="1"/>
</dbReference>
<evidence type="ECO:0000259" key="4">
    <source>
        <dbReference type="Pfam" id="PF13458"/>
    </source>
</evidence>
<evidence type="ECO:0000256" key="3">
    <source>
        <dbReference type="SAM" id="SignalP"/>
    </source>
</evidence>
<dbReference type="Gene3D" id="3.40.50.2300">
    <property type="match status" value="2"/>
</dbReference>
<dbReference type="InterPro" id="IPR028081">
    <property type="entry name" value="Leu-bd"/>
</dbReference>
<feature type="domain" description="Leucine-binding protein" evidence="4">
    <location>
        <begin position="39"/>
        <end position="387"/>
    </location>
</feature>
<keyword evidence="2 3" id="KW-0732">Signal</keyword>
<dbReference type="EMBL" id="FOPI01000005">
    <property type="protein sequence ID" value="SFG19246.1"/>
    <property type="molecule type" value="Genomic_DNA"/>
</dbReference>
<dbReference type="OrthoDB" id="9783240at2"/>